<feature type="region of interest" description="Disordered" evidence="1">
    <location>
        <begin position="1"/>
        <end position="55"/>
    </location>
</feature>
<dbReference type="EMBL" id="CP097511">
    <property type="protein sequence ID" value="URE43323.1"/>
    <property type="molecule type" value="Genomic_DNA"/>
</dbReference>
<sequence length="113" mass="12796">MSVLLLARPLLPPPYEGGGEQSATVERDVDSNPEAEEKEPEGSEDMQQHGDEVTRSIPFLTPLLLELKNEAPQRSEEENEPEKLERGDTLVMRFYPILLGFPECFLLIRMPFA</sequence>
<organism evidence="2 3">
    <name type="scientific">Musa troglodytarum</name>
    <name type="common">fe'i banana</name>
    <dbReference type="NCBI Taxonomy" id="320322"/>
    <lineage>
        <taxon>Eukaryota</taxon>
        <taxon>Viridiplantae</taxon>
        <taxon>Streptophyta</taxon>
        <taxon>Embryophyta</taxon>
        <taxon>Tracheophyta</taxon>
        <taxon>Spermatophyta</taxon>
        <taxon>Magnoliopsida</taxon>
        <taxon>Liliopsida</taxon>
        <taxon>Zingiberales</taxon>
        <taxon>Musaceae</taxon>
        <taxon>Musa</taxon>
    </lineage>
</organism>
<proteinExistence type="predicted"/>
<feature type="region of interest" description="Disordered" evidence="1">
    <location>
        <begin position="67"/>
        <end position="86"/>
    </location>
</feature>
<evidence type="ECO:0000313" key="3">
    <source>
        <dbReference type="Proteomes" id="UP001055439"/>
    </source>
</evidence>
<evidence type="ECO:0000256" key="1">
    <source>
        <dbReference type="SAM" id="MobiDB-lite"/>
    </source>
</evidence>
<reference evidence="2" key="1">
    <citation type="submission" date="2022-05" db="EMBL/GenBank/DDBJ databases">
        <title>The Musa troglodytarum L. genome provides insights into the mechanism of non-climacteric behaviour and enrichment of carotenoids.</title>
        <authorList>
            <person name="Wang J."/>
        </authorList>
    </citation>
    <scope>NUCLEOTIDE SEQUENCE</scope>
    <source>
        <tissue evidence="2">Leaf</tissue>
    </source>
</reference>
<accession>A0A9E7I9E9</accession>
<keyword evidence="3" id="KW-1185">Reference proteome</keyword>
<dbReference type="AlphaFoldDB" id="A0A9E7I9E9"/>
<feature type="compositionally biased region" description="Acidic residues" evidence="1">
    <location>
        <begin position="31"/>
        <end position="44"/>
    </location>
</feature>
<name>A0A9E7I9E9_9LILI</name>
<gene>
    <name evidence="2" type="ORF">MUK42_09249</name>
</gene>
<protein>
    <submittedName>
        <fullName evidence="2">Uncharacterized protein</fullName>
    </submittedName>
</protein>
<dbReference type="Proteomes" id="UP001055439">
    <property type="component" value="Chromosome 9"/>
</dbReference>
<evidence type="ECO:0000313" key="2">
    <source>
        <dbReference type="EMBL" id="URE43323.1"/>
    </source>
</evidence>